<dbReference type="SUPFAM" id="SSF49879">
    <property type="entry name" value="SMAD/FHA domain"/>
    <property type="match status" value="1"/>
</dbReference>
<evidence type="ECO:0000259" key="1">
    <source>
        <dbReference type="PROSITE" id="PS50006"/>
    </source>
</evidence>
<dbReference type="SMART" id="SM00240">
    <property type="entry name" value="FHA"/>
    <property type="match status" value="1"/>
</dbReference>
<gene>
    <name evidence="2" type="ORF">ABDB84_02040</name>
</gene>
<dbReference type="Proteomes" id="UP001410394">
    <property type="component" value="Unassembled WGS sequence"/>
</dbReference>
<dbReference type="Gene3D" id="2.60.200.20">
    <property type="match status" value="1"/>
</dbReference>
<feature type="domain" description="FHA" evidence="1">
    <location>
        <begin position="239"/>
        <end position="282"/>
    </location>
</feature>
<comment type="caution">
    <text evidence="2">The sequence shown here is derived from an EMBL/GenBank/DDBJ whole genome shotgun (WGS) entry which is preliminary data.</text>
</comment>
<dbReference type="InterPro" id="IPR000253">
    <property type="entry name" value="FHA_dom"/>
</dbReference>
<keyword evidence="3" id="KW-1185">Reference proteome</keyword>
<dbReference type="InterPro" id="IPR029787">
    <property type="entry name" value="Nucleotide_cyclase"/>
</dbReference>
<evidence type="ECO:0000313" key="3">
    <source>
        <dbReference type="Proteomes" id="UP001410394"/>
    </source>
</evidence>
<dbReference type="PROSITE" id="PS50006">
    <property type="entry name" value="FHA_DOMAIN"/>
    <property type="match status" value="1"/>
</dbReference>
<proteinExistence type="predicted"/>
<dbReference type="RefSeq" id="WP_345918007.1">
    <property type="nucleotide sequence ID" value="NZ_JBDIVE010000001.1"/>
</dbReference>
<dbReference type="SUPFAM" id="SSF55073">
    <property type="entry name" value="Nucleotide cyclase"/>
    <property type="match status" value="1"/>
</dbReference>
<name>A0ABU9YU40_9RHOO</name>
<sequence>MSVEPDNMMREAIAEASLLVAEVTGAGSLSEKLGAAEGARAVERALARAERSVHAYQGSRVGDTTGRLAASFARGDGAALAANDMIKRINQLPPVSGISLSVRVVLHTGRCLADGSIDPESIAQSFNLLSFATPGKILVSNEAVGKLSEGMRANLVSAPQMSVHTGTQDVPLLELQSGNLIAGHSQGPLTVPPPQPTIMPSATPLPPRSASAAEGLAQTRLLLRYHGASLLVSEFKTSLMAGREESNDLVISDRRASRQHARIEWRDGRFLLVDHSTNGTYLLDDHGVEILLRHGECELPPHGRIGCGYSPLEAGCEPMVFDIGERQQSAA</sequence>
<evidence type="ECO:0000313" key="2">
    <source>
        <dbReference type="EMBL" id="MEN3067239.1"/>
    </source>
</evidence>
<dbReference type="CDD" id="cd00060">
    <property type="entry name" value="FHA"/>
    <property type="match status" value="1"/>
</dbReference>
<organism evidence="2 3">
    <name type="scientific">Uliginosibacterium sediminicola</name>
    <dbReference type="NCBI Taxonomy" id="2024550"/>
    <lineage>
        <taxon>Bacteria</taxon>
        <taxon>Pseudomonadati</taxon>
        <taxon>Pseudomonadota</taxon>
        <taxon>Betaproteobacteria</taxon>
        <taxon>Rhodocyclales</taxon>
        <taxon>Zoogloeaceae</taxon>
        <taxon>Uliginosibacterium</taxon>
    </lineage>
</organism>
<dbReference type="Gene3D" id="3.30.70.1230">
    <property type="entry name" value="Nucleotide cyclase"/>
    <property type="match status" value="1"/>
</dbReference>
<reference evidence="2 3" key="1">
    <citation type="journal article" date="2018" name="Int. J. Syst. Evol. Microbiol.">
        <title>Uliginosibacterium sediminicola sp. nov., isolated from freshwater sediment.</title>
        <authorList>
            <person name="Hwang W.M."/>
            <person name="Kim S.M."/>
            <person name="Kang K."/>
            <person name="Ahn T.Y."/>
        </authorList>
    </citation>
    <scope>NUCLEOTIDE SEQUENCE [LARGE SCALE GENOMIC DNA]</scope>
    <source>
        <strain evidence="2 3">M1-21</strain>
    </source>
</reference>
<dbReference type="EMBL" id="JBDIVE010000001">
    <property type="protein sequence ID" value="MEN3067239.1"/>
    <property type="molecule type" value="Genomic_DNA"/>
</dbReference>
<dbReference type="InterPro" id="IPR008984">
    <property type="entry name" value="SMAD_FHA_dom_sf"/>
</dbReference>
<accession>A0ABU9YU40</accession>
<dbReference type="Pfam" id="PF00498">
    <property type="entry name" value="FHA"/>
    <property type="match status" value="1"/>
</dbReference>
<protein>
    <submittedName>
        <fullName evidence="2">FHA domain-containing protein</fullName>
    </submittedName>
</protein>